<feature type="transmembrane region" description="Helical" evidence="1">
    <location>
        <begin position="172"/>
        <end position="194"/>
    </location>
</feature>
<dbReference type="CDD" id="cd00038">
    <property type="entry name" value="CAP_ED"/>
    <property type="match status" value="1"/>
</dbReference>
<feature type="transmembrane region" description="Helical" evidence="1">
    <location>
        <begin position="367"/>
        <end position="387"/>
    </location>
</feature>
<gene>
    <name evidence="3" type="ORF">N825_26415</name>
</gene>
<dbReference type="SMART" id="SM00567">
    <property type="entry name" value="EZ_HEAT"/>
    <property type="match status" value="3"/>
</dbReference>
<dbReference type="Gene3D" id="2.60.120.10">
    <property type="entry name" value="Jelly Rolls"/>
    <property type="match status" value="1"/>
</dbReference>
<sequence length="906" mass="95728">MVTAPAPLPLLLRRYLSLPPCVVELAMLGALASGGILILTTSSAALFLAKEGSDSMPVFYIMLAAVSIPLASGVSAVLSRWLTLQVSAGLCVASALLGAVLWAMVAADVPGANHAAYVAAYSLEILYDTLFWLLASEYLTTLDMKRHAAQLAMAFGAGGVGGGLLTSMLSQYIATQTLLLVSAALFGLAFLQCLRIGRRLSRIGEGEDEDDEEGGVLDALRGLAGTIRSFPLVGAICAGILLMSALFCLQDYLAMTVYSEAYPNEDELAGFLAIVYSAQQAAELVILALFGRMVLERGSPLLRNMIFPMTSLLSLLGLLMAWGLPAAVLMHMNANAVSNAIFEPVKTLNYAAIPYRVLAQVRMLVEGAIYPAGIALSGVGLLWLQGWAEPRTVLLVTIAIAALFACVSAMVGLRFLPSLLMSLRRRAIVTSNGGRREGIPRFSRADIVALHAHADPQVRRHAVDLAVKFAPDLVPAWAEAGSADPASASDGPSMGAIVAIDPVRDLRALARGLEQGSAEARQNAAEALGRCGDTAIPEIAPRLASPRPEVANAAVLALGAIGTRRAQRVLLDHLKPLYRQAHHNLHGLAAVRGVLIGSNNLVDVMAAAIRASNHRIIWRVLLVKAALGNQRDIRLLYSLAHSSDQRVRADAIEALSSLPTGRFIRPVLALLEAASNDVPPVGGPPPVARDADHTVGEQLAGALLKAASGDRWTRLLAARLLDETETASTAGDHAMLDLILFLKSLPLFQALTLEEVAFLAERADTTTPAAGATLFEAGDPVRYFSVIRAGTAELSIDGVAVDRVGAGSAFGETAFLEDARHALGGVALTDMVVLRFHRALIADLVAEHPMVLPQVLADWQRRLARLYGRLAEQTAGRKTRTGPVPFLLPLSDGAAVNGLGSADECA</sequence>
<dbReference type="EMBL" id="AVFL01000040">
    <property type="protein sequence ID" value="EWY36573.1"/>
    <property type="molecule type" value="Genomic_DNA"/>
</dbReference>
<dbReference type="InterPro" id="IPR016024">
    <property type="entry name" value="ARM-type_fold"/>
</dbReference>
<dbReference type="InterPro" id="IPR036259">
    <property type="entry name" value="MFS_trans_sf"/>
</dbReference>
<protein>
    <recommendedName>
        <fullName evidence="2">Cyclic nucleotide-binding domain-containing protein</fullName>
    </recommendedName>
</protein>
<feature type="transmembrane region" description="Helical" evidence="1">
    <location>
        <begin position="21"/>
        <end position="46"/>
    </location>
</feature>
<feature type="transmembrane region" description="Helical" evidence="1">
    <location>
        <begin position="115"/>
        <end position="135"/>
    </location>
</feature>
<feature type="transmembrane region" description="Helical" evidence="1">
    <location>
        <begin position="58"/>
        <end position="78"/>
    </location>
</feature>
<dbReference type="OrthoDB" id="3525895at2"/>
<reference evidence="3 4" key="1">
    <citation type="submission" date="2013-08" db="EMBL/GenBank/DDBJ databases">
        <title>The genome sequence of Skermanella stibiiresistens.</title>
        <authorList>
            <person name="Zhu W."/>
            <person name="Wang G."/>
        </authorList>
    </citation>
    <scope>NUCLEOTIDE SEQUENCE [LARGE SCALE GENOMIC DNA]</scope>
    <source>
        <strain evidence="3 4">SB22</strain>
    </source>
</reference>
<feature type="transmembrane region" description="Helical" evidence="1">
    <location>
        <begin position="307"/>
        <end position="330"/>
    </location>
</feature>
<evidence type="ECO:0000259" key="2">
    <source>
        <dbReference type="PROSITE" id="PS50042"/>
    </source>
</evidence>
<accession>W9GYL9</accession>
<comment type="caution">
    <text evidence="3">The sequence shown here is derived from an EMBL/GenBank/DDBJ whole genome shotgun (WGS) entry which is preliminary data.</text>
</comment>
<feature type="transmembrane region" description="Helical" evidence="1">
    <location>
        <begin position="230"/>
        <end position="253"/>
    </location>
</feature>
<dbReference type="InterPro" id="IPR000595">
    <property type="entry name" value="cNMP-bd_dom"/>
</dbReference>
<dbReference type="SUPFAM" id="SSF48371">
    <property type="entry name" value="ARM repeat"/>
    <property type="match status" value="1"/>
</dbReference>
<feature type="transmembrane region" description="Helical" evidence="1">
    <location>
        <begin position="273"/>
        <end position="295"/>
    </location>
</feature>
<dbReference type="SUPFAM" id="SSF51206">
    <property type="entry name" value="cAMP-binding domain-like"/>
    <property type="match status" value="1"/>
</dbReference>
<dbReference type="InterPro" id="IPR011989">
    <property type="entry name" value="ARM-like"/>
</dbReference>
<keyword evidence="4" id="KW-1185">Reference proteome</keyword>
<dbReference type="InterPro" id="IPR014710">
    <property type="entry name" value="RmlC-like_jellyroll"/>
</dbReference>
<dbReference type="RefSeq" id="WP_037460437.1">
    <property type="nucleotide sequence ID" value="NZ_AVFL01000040.1"/>
</dbReference>
<evidence type="ECO:0000313" key="3">
    <source>
        <dbReference type="EMBL" id="EWY36573.1"/>
    </source>
</evidence>
<feature type="transmembrane region" description="Helical" evidence="1">
    <location>
        <begin position="90"/>
        <end position="109"/>
    </location>
</feature>
<keyword evidence="1" id="KW-0812">Transmembrane</keyword>
<feature type="transmembrane region" description="Helical" evidence="1">
    <location>
        <begin position="147"/>
        <end position="166"/>
    </location>
</feature>
<proteinExistence type="predicted"/>
<dbReference type="InterPro" id="IPR018490">
    <property type="entry name" value="cNMP-bd_dom_sf"/>
</dbReference>
<dbReference type="AlphaFoldDB" id="W9GYL9"/>
<dbReference type="Gene3D" id="1.25.10.10">
    <property type="entry name" value="Leucine-rich Repeat Variant"/>
    <property type="match status" value="1"/>
</dbReference>
<dbReference type="SMART" id="SM00100">
    <property type="entry name" value="cNMP"/>
    <property type="match status" value="1"/>
</dbReference>
<evidence type="ECO:0000256" key="1">
    <source>
        <dbReference type="SAM" id="Phobius"/>
    </source>
</evidence>
<evidence type="ECO:0000313" key="4">
    <source>
        <dbReference type="Proteomes" id="UP000019486"/>
    </source>
</evidence>
<dbReference type="STRING" id="1385369.N825_26415"/>
<dbReference type="PROSITE" id="PS50042">
    <property type="entry name" value="CNMP_BINDING_3"/>
    <property type="match status" value="1"/>
</dbReference>
<dbReference type="InterPro" id="IPR004155">
    <property type="entry name" value="PBS_lyase_HEAT"/>
</dbReference>
<name>W9GYL9_9PROT</name>
<dbReference type="Pfam" id="PF00027">
    <property type="entry name" value="cNMP_binding"/>
    <property type="match status" value="1"/>
</dbReference>
<dbReference type="Pfam" id="PF13646">
    <property type="entry name" value="HEAT_2"/>
    <property type="match status" value="1"/>
</dbReference>
<dbReference type="Proteomes" id="UP000019486">
    <property type="component" value="Unassembled WGS sequence"/>
</dbReference>
<organism evidence="3 4">
    <name type="scientific">Skermanella stibiiresistens SB22</name>
    <dbReference type="NCBI Taxonomy" id="1385369"/>
    <lineage>
        <taxon>Bacteria</taxon>
        <taxon>Pseudomonadati</taxon>
        <taxon>Pseudomonadota</taxon>
        <taxon>Alphaproteobacteria</taxon>
        <taxon>Rhodospirillales</taxon>
        <taxon>Azospirillaceae</taxon>
        <taxon>Skermanella</taxon>
    </lineage>
</organism>
<keyword evidence="1" id="KW-0472">Membrane</keyword>
<feature type="transmembrane region" description="Helical" evidence="1">
    <location>
        <begin position="393"/>
        <end position="416"/>
    </location>
</feature>
<dbReference type="SUPFAM" id="SSF103473">
    <property type="entry name" value="MFS general substrate transporter"/>
    <property type="match status" value="1"/>
</dbReference>
<keyword evidence="1" id="KW-1133">Transmembrane helix</keyword>
<feature type="domain" description="Cyclic nucleotide-binding" evidence="2">
    <location>
        <begin position="747"/>
        <end position="862"/>
    </location>
</feature>